<dbReference type="InterPro" id="IPR051198">
    <property type="entry name" value="BchE-like"/>
</dbReference>
<dbReference type="InterPro" id="IPR006638">
    <property type="entry name" value="Elp3/MiaA/NifB-like_rSAM"/>
</dbReference>
<evidence type="ECO:0000256" key="2">
    <source>
        <dbReference type="ARBA" id="ARBA00022691"/>
    </source>
</evidence>
<name>A0ABR8Y608_9BACT</name>
<dbReference type="PANTHER" id="PTHR43409">
    <property type="entry name" value="ANAEROBIC MAGNESIUM-PROTOPORPHYRIN IX MONOMETHYL ESTER CYCLASE-RELATED"/>
    <property type="match status" value="1"/>
</dbReference>
<evidence type="ECO:0000256" key="1">
    <source>
        <dbReference type="ARBA" id="ARBA00001966"/>
    </source>
</evidence>
<feature type="domain" description="Elp3/MiaA/NifB-like radical SAM core" evidence="6">
    <location>
        <begin position="256"/>
        <end position="491"/>
    </location>
</feature>
<dbReference type="InterPro" id="IPR007197">
    <property type="entry name" value="rSAM"/>
</dbReference>
<dbReference type="Proteomes" id="UP000620874">
    <property type="component" value="Unassembled WGS sequence"/>
</dbReference>
<dbReference type="Pfam" id="PF04055">
    <property type="entry name" value="Radical_SAM"/>
    <property type="match status" value="1"/>
</dbReference>
<dbReference type="Gene3D" id="3.80.30.20">
    <property type="entry name" value="tm_1862 like domain"/>
    <property type="match status" value="1"/>
</dbReference>
<keyword evidence="5" id="KW-0411">Iron-sulfur</keyword>
<dbReference type="RefSeq" id="WP_191763025.1">
    <property type="nucleotide sequence ID" value="NZ_JACSPP010000007.1"/>
</dbReference>
<protein>
    <submittedName>
        <fullName evidence="7">Radical SAM protein</fullName>
    </submittedName>
</protein>
<proteinExistence type="predicted"/>
<organism evidence="7 8">
    <name type="scientific">Phocaeicola intestinalis</name>
    <dbReference type="NCBI Taxonomy" id="2762212"/>
    <lineage>
        <taxon>Bacteria</taxon>
        <taxon>Pseudomonadati</taxon>
        <taxon>Bacteroidota</taxon>
        <taxon>Bacteroidia</taxon>
        <taxon>Bacteroidales</taxon>
        <taxon>Bacteroidaceae</taxon>
        <taxon>Phocaeicola</taxon>
    </lineage>
</organism>
<keyword evidence="2" id="KW-0949">S-adenosyl-L-methionine</keyword>
<dbReference type="SFLD" id="SFLDS00029">
    <property type="entry name" value="Radical_SAM"/>
    <property type="match status" value="1"/>
</dbReference>
<keyword evidence="3" id="KW-0479">Metal-binding</keyword>
<gene>
    <name evidence="7" type="ORF">H9625_03725</name>
</gene>
<keyword evidence="4" id="KW-0408">Iron</keyword>
<evidence type="ECO:0000256" key="4">
    <source>
        <dbReference type="ARBA" id="ARBA00023004"/>
    </source>
</evidence>
<sequence>MKNVLLNCLPPVDPLRPGYSLSVIKPFLIQNGYKASVKYWNLSLRNVINDFWLNQIDSIPLSQIFKDLMPFYNYYAIDRKDQNVFDRIKILISKYFPNKAIESHLENNAILLKNSIKKELKDMNIENFDYVYVQSKFYKYELISAGVFCEILKESYPEVITIIEAQEFERKAMALMDSFDCYDFATWGEYELPLLGLLNSLVSNGNLSLTPNIIYRQNGMPVSSLKRINHFIDINSTPIADFSDYIEQTYVDIEEVRFPLESGRGCHWNGCSFCFMNDGYKHRVKKVERIKYEVREYIKQYNAQLFYYIDNDVVGNDIKRFDEILEFYKDIRKTNKFAITLAEIIAKDINADIVLKMRDAGIRKIQIGYESTSDKMLKLMNKKSHFSHLLLICKWCFAYDMLMYPQNILRSMPFETDVLILENIQNLFYLRFLLKYDSFYHSLRELCVMSTSRDYKTLTDSNRIQDWDYTPMQEFMPASLLKPEYTYDVFLIQTRKYNPLWELFAETETYYKTHKFDYSLSMNDNGAEYTEYTNNVACNQIQLSLDDIKILYNCDRNVVNFNNIYNELADSYTKEELFKRLKQLNELGLIYMSDIYDEIVSTVIVSDKYANK</sequence>
<evidence type="ECO:0000313" key="7">
    <source>
        <dbReference type="EMBL" id="MBD8039566.1"/>
    </source>
</evidence>
<evidence type="ECO:0000256" key="5">
    <source>
        <dbReference type="ARBA" id="ARBA00023014"/>
    </source>
</evidence>
<dbReference type="InterPro" id="IPR058240">
    <property type="entry name" value="rSAM_sf"/>
</dbReference>
<dbReference type="SUPFAM" id="SSF102114">
    <property type="entry name" value="Radical SAM enzymes"/>
    <property type="match status" value="1"/>
</dbReference>
<dbReference type="InterPro" id="IPR023404">
    <property type="entry name" value="rSAM_horseshoe"/>
</dbReference>
<evidence type="ECO:0000259" key="6">
    <source>
        <dbReference type="SMART" id="SM00729"/>
    </source>
</evidence>
<comment type="cofactor">
    <cofactor evidence="1">
        <name>[4Fe-4S] cluster</name>
        <dbReference type="ChEBI" id="CHEBI:49883"/>
    </cofactor>
</comment>
<keyword evidence="8" id="KW-1185">Reference proteome</keyword>
<comment type="caution">
    <text evidence="7">The sequence shown here is derived from an EMBL/GenBank/DDBJ whole genome shotgun (WGS) entry which is preliminary data.</text>
</comment>
<reference evidence="7 8" key="1">
    <citation type="submission" date="2020-08" db="EMBL/GenBank/DDBJ databases">
        <title>A Genomic Blueprint of the Chicken Gut Microbiome.</title>
        <authorList>
            <person name="Gilroy R."/>
            <person name="Ravi A."/>
            <person name="Getino M."/>
            <person name="Pursley I."/>
            <person name="Horton D.L."/>
            <person name="Alikhan N.-F."/>
            <person name="Baker D."/>
            <person name="Gharbi K."/>
            <person name="Hall N."/>
            <person name="Watson M."/>
            <person name="Adriaenssens E.M."/>
            <person name="Foster-Nyarko E."/>
            <person name="Jarju S."/>
            <person name="Secka A."/>
            <person name="Antonio M."/>
            <person name="Oren A."/>
            <person name="Chaudhuri R."/>
            <person name="La Ragione R.M."/>
            <person name="Hildebrand F."/>
            <person name="Pallen M.J."/>
        </authorList>
    </citation>
    <scope>NUCLEOTIDE SEQUENCE [LARGE SCALE GENOMIC DNA]</scope>
    <source>
        <strain evidence="7 8">Sa1CVN1</strain>
    </source>
</reference>
<dbReference type="SFLD" id="SFLDG01082">
    <property type="entry name" value="B12-binding_domain_containing"/>
    <property type="match status" value="1"/>
</dbReference>
<evidence type="ECO:0000313" key="8">
    <source>
        <dbReference type="Proteomes" id="UP000620874"/>
    </source>
</evidence>
<dbReference type="EMBL" id="JACSPP010000007">
    <property type="protein sequence ID" value="MBD8039566.1"/>
    <property type="molecule type" value="Genomic_DNA"/>
</dbReference>
<accession>A0ABR8Y608</accession>
<dbReference type="SMART" id="SM00729">
    <property type="entry name" value="Elp3"/>
    <property type="match status" value="1"/>
</dbReference>
<evidence type="ECO:0000256" key="3">
    <source>
        <dbReference type="ARBA" id="ARBA00022723"/>
    </source>
</evidence>